<dbReference type="GO" id="GO:0003824">
    <property type="term" value="F:catalytic activity"/>
    <property type="evidence" value="ECO:0007669"/>
    <property type="project" value="InterPro"/>
</dbReference>
<evidence type="ECO:0000313" key="5">
    <source>
        <dbReference type="EMBL" id="AHK62957.1"/>
    </source>
</evidence>
<dbReference type="Proteomes" id="UP000019433">
    <property type="component" value="Chromosome"/>
</dbReference>
<dbReference type="InterPro" id="IPR001310">
    <property type="entry name" value="Histidine_triad_HIT"/>
</dbReference>
<dbReference type="PATRIC" id="fig|1229831.3.peg.89"/>
<dbReference type="KEGG" id="cav:M832_00870"/>
<dbReference type="PROSITE" id="PS00892">
    <property type="entry name" value="HIT_1"/>
    <property type="match status" value="1"/>
</dbReference>
<protein>
    <submittedName>
        <fullName evidence="5">Putative HIT-like protein</fullName>
    </submittedName>
</protein>
<feature type="domain" description="HIT" evidence="4">
    <location>
        <begin position="18"/>
        <end position="125"/>
    </location>
</feature>
<dbReference type="InterPro" id="IPR036265">
    <property type="entry name" value="HIT-like_sf"/>
</dbReference>
<dbReference type="Pfam" id="PF11969">
    <property type="entry name" value="DcpS_C"/>
    <property type="match status" value="1"/>
</dbReference>
<accession>W8JZ53</accession>
<dbReference type="CDD" id="cd01276">
    <property type="entry name" value="PKCI_related"/>
    <property type="match status" value="1"/>
</dbReference>
<evidence type="ECO:0000256" key="3">
    <source>
        <dbReference type="PROSITE-ProRule" id="PRU00464"/>
    </source>
</evidence>
<dbReference type="EMBL" id="CP006571">
    <property type="protein sequence ID" value="AHK62957.1"/>
    <property type="molecule type" value="Genomic_DNA"/>
</dbReference>
<evidence type="ECO:0000256" key="1">
    <source>
        <dbReference type="PIRSR" id="PIRSR601310-1"/>
    </source>
</evidence>
<dbReference type="eggNOG" id="COG0537">
    <property type="taxonomic scope" value="Bacteria"/>
</dbReference>
<evidence type="ECO:0000256" key="2">
    <source>
        <dbReference type="PIRSR" id="PIRSR601310-3"/>
    </source>
</evidence>
<dbReference type="PANTHER" id="PTHR23089">
    <property type="entry name" value="HISTIDINE TRIAD HIT PROTEIN"/>
    <property type="match status" value="1"/>
</dbReference>
<feature type="short sequence motif" description="Histidine triad motif" evidence="2 3">
    <location>
        <begin position="110"/>
        <end position="114"/>
    </location>
</feature>
<dbReference type="PROSITE" id="PS51084">
    <property type="entry name" value="HIT_2"/>
    <property type="match status" value="1"/>
</dbReference>
<evidence type="ECO:0000259" key="4">
    <source>
        <dbReference type="PROSITE" id="PS51084"/>
    </source>
</evidence>
<feature type="active site" description="Tele-AMP-histidine intermediate" evidence="1">
    <location>
        <position position="112"/>
    </location>
</feature>
<dbReference type="InterPro" id="IPR011146">
    <property type="entry name" value="HIT-like"/>
</dbReference>
<dbReference type="SUPFAM" id="SSF54197">
    <property type="entry name" value="HIT-like"/>
    <property type="match status" value="1"/>
</dbReference>
<dbReference type="Gene3D" id="3.30.428.10">
    <property type="entry name" value="HIT-like"/>
    <property type="match status" value="1"/>
</dbReference>
<organism evidence="5 6">
    <name type="scientific">Chlamydia avium 10DC88</name>
    <dbReference type="NCBI Taxonomy" id="1229831"/>
    <lineage>
        <taxon>Bacteria</taxon>
        <taxon>Pseudomonadati</taxon>
        <taxon>Chlamydiota</taxon>
        <taxon>Chlamydiia</taxon>
        <taxon>Chlamydiales</taxon>
        <taxon>Chlamydiaceae</taxon>
        <taxon>Chlamydia/Chlamydophila group</taxon>
        <taxon>Chlamydia</taxon>
    </lineage>
</organism>
<dbReference type="AlphaFoldDB" id="W8JZ53"/>
<evidence type="ECO:0000313" key="6">
    <source>
        <dbReference type="Proteomes" id="UP000019433"/>
    </source>
</evidence>
<reference evidence="5 6" key="1">
    <citation type="journal article" date="2014" name="Syst. Appl. Microbiol.">
        <title>Evidence for the existence of two new members of the family Chlamydiaceae and proposal of Chlamydia avium sp. nov. and Chlamydia gallinacea sp. nov.</title>
        <authorList>
            <person name="Sachse K."/>
            <person name="Laroucau K."/>
            <person name="Riege K."/>
            <person name="Wehner S."/>
            <person name="Dilcher M."/>
            <person name="Creasy H.H."/>
            <person name="Weidmann M."/>
            <person name="Myers G."/>
            <person name="Vorimore F."/>
            <person name="Vicari N."/>
            <person name="Magnino S."/>
            <person name="Liebler-Tenorio E."/>
            <person name="Ruettger A."/>
            <person name="Bavoil P.M."/>
            <person name="Hufert F.T."/>
            <person name="Rossello-Mora R."/>
            <person name="Marz M."/>
        </authorList>
    </citation>
    <scope>NUCLEOTIDE SEQUENCE [LARGE SCALE GENOMIC DNA]</scope>
    <source>
        <strain evidence="5 6">10DC88</strain>
    </source>
</reference>
<dbReference type="InterPro" id="IPR019808">
    <property type="entry name" value="Histidine_triad_CS"/>
</dbReference>
<sequence>MPACFTMGIGTSGISMTIFEKIIAGTVECDKVFENENFIVIKDLFPQAAVHLLIIPKKHIKRLQDMQEDDFTLLAEAGRIIQQLAEEFSIADGYRVVINNGIEGGQSVFHLHIHLLGGSSLGAIA</sequence>
<name>W8JZ53_9CHLA</name>
<proteinExistence type="predicted"/>
<dbReference type="STRING" id="1229831.M832_00870"/>
<dbReference type="HOGENOM" id="CLU_056776_8_1_0"/>
<dbReference type="PRINTS" id="PR00332">
    <property type="entry name" value="HISTRIAD"/>
</dbReference>
<gene>
    <name evidence="5" type="ORF">M832_00870</name>
</gene>